<name>A0A0F9Q5S5_9ZZZZ</name>
<comment type="caution">
    <text evidence="2">The sequence shown here is derived from an EMBL/GenBank/DDBJ whole genome shotgun (WGS) entry which is preliminary data.</text>
</comment>
<keyword evidence="1" id="KW-0472">Membrane</keyword>
<gene>
    <name evidence="2" type="ORF">LCGC14_0815520</name>
</gene>
<keyword evidence="1" id="KW-0812">Transmembrane</keyword>
<keyword evidence="1" id="KW-1133">Transmembrane helix</keyword>
<dbReference type="AlphaFoldDB" id="A0A0F9Q5S5"/>
<organism evidence="2">
    <name type="scientific">marine sediment metagenome</name>
    <dbReference type="NCBI Taxonomy" id="412755"/>
    <lineage>
        <taxon>unclassified sequences</taxon>
        <taxon>metagenomes</taxon>
        <taxon>ecological metagenomes</taxon>
    </lineage>
</organism>
<feature type="transmembrane region" description="Helical" evidence="1">
    <location>
        <begin position="63"/>
        <end position="82"/>
    </location>
</feature>
<evidence type="ECO:0000313" key="2">
    <source>
        <dbReference type="EMBL" id="KKN32272.1"/>
    </source>
</evidence>
<proteinExistence type="predicted"/>
<accession>A0A0F9Q5S5</accession>
<evidence type="ECO:0000256" key="1">
    <source>
        <dbReference type="SAM" id="Phobius"/>
    </source>
</evidence>
<reference evidence="2" key="1">
    <citation type="journal article" date="2015" name="Nature">
        <title>Complex archaea that bridge the gap between prokaryotes and eukaryotes.</title>
        <authorList>
            <person name="Spang A."/>
            <person name="Saw J.H."/>
            <person name="Jorgensen S.L."/>
            <person name="Zaremba-Niedzwiedzka K."/>
            <person name="Martijn J."/>
            <person name="Lind A.E."/>
            <person name="van Eijk R."/>
            <person name="Schleper C."/>
            <person name="Guy L."/>
            <person name="Ettema T.J."/>
        </authorList>
    </citation>
    <scope>NUCLEOTIDE SEQUENCE</scope>
</reference>
<sequence>MKAWNKPIRFHYCRSRMIQTESGFESFSPWRTDWGITNWMVGSCQTPLAPWIQISLGRIGIQIKWYVVVGLLCIGSLILGLLI</sequence>
<protein>
    <submittedName>
        <fullName evidence="2">Uncharacterized protein</fullName>
    </submittedName>
</protein>
<dbReference type="EMBL" id="LAZR01002263">
    <property type="protein sequence ID" value="KKN32272.1"/>
    <property type="molecule type" value="Genomic_DNA"/>
</dbReference>